<feature type="region of interest" description="Disordered" evidence="1">
    <location>
        <begin position="98"/>
        <end position="149"/>
    </location>
</feature>
<evidence type="ECO:0000313" key="3">
    <source>
        <dbReference type="Proteomes" id="UP001557470"/>
    </source>
</evidence>
<accession>A0ABD0WAB3</accession>
<dbReference type="PANTHER" id="PTHR15665:SF1">
    <property type="entry name" value="PROTEIN ASTEROID HOMOLOG 1"/>
    <property type="match status" value="1"/>
</dbReference>
<feature type="compositionally biased region" description="Basic residues" evidence="1">
    <location>
        <begin position="383"/>
        <end position="401"/>
    </location>
</feature>
<reference evidence="2 3" key="1">
    <citation type="submission" date="2024-06" db="EMBL/GenBank/DDBJ databases">
        <authorList>
            <person name="Pan Q."/>
            <person name="Wen M."/>
            <person name="Jouanno E."/>
            <person name="Zahm M."/>
            <person name="Klopp C."/>
            <person name="Cabau C."/>
            <person name="Louis A."/>
            <person name="Berthelot C."/>
            <person name="Parey E."/>
            <person name="Roest Crollius H."/>
            <person name="Montfort J."/>
            <person name="Robinson-Rechavi M."/>
            <person name="Bouchez O."/>
            <person name="Lampietro C."/>
            <person name="Lopez Roques C."/>
            <person name="Donnadieu C."/>
            <person name="Postlethwait J."/>
            <person name="Bobe J."/>
            <person name="Verreycken H."/>
            <person name="Guiguen Y."/>
        </authorList>
    </citation>
    <scope>NUCLEOTIDE SEQUENCE [LARGE SCALE GENOMIC DNA]</scope>
    <source>
        <strain evidence="2">Up_M1</strain>
        <tissue evidence="2">Testis</tissue>
    </source>
</reference>
<evidence type="ECO:0000256" key="1">
    <source>
        <dbReference type="SAM" id="MobiDB-lite"/>
    </source>
</evidence>
<organism evidence="2 3">
    <name type="scientific">Umbra pygmaea</name>
    <name type="common">Eastern mudminnow</name>
    <dbReference type="NCBI Taxonomy" id="75934"/>
    <lineage>
        <taxon>Eukaryota</taxon>
        <taxon>Metazoa</taxon>
        <taxon>Chordata</taxon>
        <taxon>Craniata</taxon>
        <taxon>Vertebrata</taxon>
        <taxon>Euteleostomi</taxon>
        <taxon>Actinopterygii</taxon>
        <taxon>Neopterygii</taxon>
        <taxon>Teleostei</taxon>
        <taxon>Protacanthopterygii</taxon>
        <taxon>Esociformes</taxon>
        <taxon>Umbridae</taxon>
        <taxon>Umbra</taxon>
    </lineage>
</organism>
<dbReference type="PANTHER" id="PTHR15665">
    <property type="entry name" value="ASTEROID PROTEIN"/>
    <property type="match status" value="1"/>
</dbReference>
<name>A0ABD0WAB3_UMBPY</name>
<feature type="region of interest" description="Disordered" evidence="1">
    <location>
        <begin position="373"/>
        <end position="427"/>
    </location>
</feature>
<dbReference type="Proteomes" id="UP001557470">
    <property type="component" value="Unassembled WGS sequence"/>
</dbReference>
<evidence type="ECO:0000313" key="2">
    <source>
        <dbReference type="EMBL" id="KAL0962036.1"/>
    </source>
</evidence>
<dbReference type="AlphaFoldDB" id="A0ABD0WAB3"/>
<dbReference type="InterPro" id="IPR026832">
    <property type="entry name" value="Asteroid"/>
</dbReference>
<comment type="caution">
    <text evidence="2">The sequence shown here is derived from an EMBL/GenBank/DDBJ whole genome shotgun (WGS) entry which is preliminary data.</text>
</comment>
<dbReference type="EMBL" id="JAGEUA010000011">
    <property type="protein sequence ID" value="KAL0962036.1"/>
    <property type="molecule type" value="Genomic_DNA"/>
</dbReference>
<protein>
    <submittedName>
        <fullName evidence="2">Uncharacterized protein</fullName>
    </submittedName>
</protein>
<sequence>MKEYHLTPMSRLSTWFSGGSSRSPRGLWSTTPCPLPEWLCWAALSGAMAPLVLDVLEHRRVMLLPQVENSRLPSSHCSATAVRQALYGILLANQETGGSRGEVHGVQGHGAHESQGGRGRGGRGGGGMGRGMRGRGGGQEQGYGAGLGENNRCDGVEGRVCVEEYDRNALNLSKNKMEPRPPRTLLRLDTLSQAPVGVRLGVLCEVLGVKESCLAPLPPHLRLVVGVTGFWRREARPHPSLPQIQALLLGMVYGEMARNCHPGQNQKTAAERNIWIKLRLRPGDRRGLDLGAAHALSQWQACLWTVICLNQLLCLPLPEPDTALLFSGSLVHRLVNYLNGGCPPESVLAATPYSIQLYRSLLAALENCTIKTPNSSSASRTRGGGRGRPRGQGRRGGRGRGQKAPPTQEINNMFAQLMSEEEEDDEE</sequence>
<proteinExistence type="predicted"/>
<keyword evidence="3" id="KW-1185">Reference proteome</keyword>
<gene>
    <name evidence="2" type="ORF">UPYG_G00334910</name>
</gene>
<feature type="compositionally biased region" description="Gly residues" evidence="1">
    <location>
        <begin position="116"/>
        <end position="147"/>
    </location>
</feature>